<protein>
    <recommendedName>
        <fullName evidence="2">HTH tetR-type domain-containing protein</fullName>
    </recommendedName>
</protein>
<dbReference type="Gene3D" id="1.10.357.10">
    <property type="entry name" value="Tetracycline Repressor, domain 2"/>
    <property type="match status" value="1"/>
</dbReference>
<proteinExistence type="predicted"/>
<dbReference type="InterPro" id="IPR001647">
    <property type="entry name" value="HTH_TetR"/>
</dbReference>
<organism evidence="3 4">
    <name type="scientific">Sinobacterium norvegicum</name>
    <dbReference type="NCBI Taxonomy" id="1641715"/>
    <lineage>
        <taxon>Bacteria</taxon>
        <taxon>Pseudomonadati</taxon>
        <taxon>Pseudomonadota</taxon>
        <taxon>Gammaproteobacteria</taxon>
        <taxon>Cellvibrionales</taxon>
        <taxon>Spongiibacteraceae</taxon>
        <taxon>Sinobacterium</taxon>
    </lineage>
</organism>
<gene>
    <name evidence="3" type="ORF">SIN8267_01292</name>
</gene>
<name>A0ABN8EFJ6_9GAMM</name>
<dbReference type="EMBL" id="CAKLPX010000001">
    <property type="protein sequence ID" value="CAH0991190.1"/>
    <property type="molecule type" value="Genomic_DNA"/>
</dbReference>
<evidence type="ECO:0000313" key="4">
    <source>
        <dbReference type="Proteomes" id="UP000838100"/>
    </source>
</evidence>
<evidence type="ECO:0000313" key="3">
    <source>
        <dbReference type="EMBL" id="CAH0991190.1"/>
    </source>
</evidence>
<keyword evidence="1" id="KW-0238">DNA-binding</keyword>
<evidence type="ECO:0000259" key="2">
    <source>
        <dbReference type="Pfam" id="PF00440"/>
    </source>
</evidence>
<comment type="caution">
    <text evidence="3">The sequence shown here is derived from an EMBL/GenBank/DDBJ whole genome shotgun (WGS) entry which is preliminary data.</text>
</comment>
<dbReference type="Pfam" id="PF00440">
    <property type="entry name" value="TetR_N"/>
    <property type="match status" value="1"/>
</dbReference>
<sequence length="207" mass="23156">MKTVRKDSLETKRLLVDAAEKLFAEQGVDNVKMVDVSQAAGQKNRNAAQYHFGSRAGLITAVLNKHGRDISADRRHRLARVVQQPCHDLQDLVAALVLPISQHVRHAENGRTYLMLNRQLINNDDHIKLVWGRMNNFDDVLQLQQMMTAKIPAHAKPVIHAKMVLIQSMLFNGLASFYDLSTQQDDSTFVATLCSSIVAVLTCDVNS</sequence>
<reference evidence="3" key="1">
    <citation type="submission" date="2021-12" db="EMBL/GenBank/DDBJ databases">
        <authorList>
            <person name="Rodrigo-Torres L."/>
            <person name="Arahal R. D."/>
            <person name="Lucena T."/>
        </authorList>
    </citation>
    <scope>NUCLEOTIDE SEQUENCE</scope>
    <source>
        <strain evidence="3">CECT 8267</strain>
    </source>
</reference>
<accession>A0ABN8EFJ6</accession>
<dbReference type="Proteomes" id="UP000838100">
    <property type="component" value="Unassembled WGS sequence"/>
</dbReference>
<dbReference type="InterPro" id="IPR009057">
    <property type="entry name" value="Homeodomain-like_sf"/>
</dbReference>
<dbReference type="SUPFAM" id="SSF46689">
    <property type="entry name" value="Homeodomain-like"/>
    <property type="match status" value="1"/>
</dbReference>
<keyword evidence="4" id="KW-1185">Reference proteome</keyword>
<evidence type="ECO:0000256" key="1">
    <source>
        <dbReference type="ARBA" id="ARBA00023125"/>
    </source>
</evidence>
<feature type="domain" description="HTH tetR-type" evidence="2">
    <location>
        <begin position="15"/>
        <end position="62"/>
    </location>
</feature>